<dbReference type="Pfam" id="PF06224">
    <property type="entry name" value="AlkZ-like"/>
    <property type="match status" value="1"/>
</dbReference>
<dbReference type="InterPro" id="IPR009351">
    <property type="entry name" value="AlkZ-like"/>
</dbReference>
<proteinExistence type="predicted"/>
<dbReference type="EMBL" id="BOMB01000011">
    <property type="protein sequence ID" value="GID11188.1"/>
    <property type="molecule type" value="Genomic_DNA"/>
</dbReference>
<dbReference type="PANTHER" id="PTHR38479">
    <property type="entry name" value="LMO0824 PROTEIN"/>
    <property type="match status" value="1"/>
</dbReference>
<evidence type="ECO:0000313" key="1">
    <source>
        <dbReference type="EMBL" id="GID11188.1"/>
    </source>
</evidence>
<reference evidence="1" key="1">
    <citation type="submission" date="2021-01" db="EMBL/GenBank/DDBJ databases">
        <title>Whole genome shotgun sequence of Actinocatenispora rupis NBRC 107355.</title>
        <authorList>
            <person name="Komaki H."/>
            <person name="Tamura T."/>
        </authorList>
    </citation>
    <scope>NUCLEOTIDE SEQUENCE</scope>
    <source>
        <strain evidence="1">NBRC 107355</strain>
    </source>
</reference>
<evidence type="ECO:0008006" key="3">
    <source>
        <dbReference type="Google" id="ProtNLM"/>
    </source>
</evidence>
<dbReference type="PANTHER" id="PTHR38479:SF2">
    <property type="entry name" value="WINGED HELIX DNA-BINDING DOMAIN-CONTAINING PROTEIN"/>
    <property type="match status" value="1"/>
</dbReference>
<accession>A0A8J3J882</accession>
<dbReference type="Proteomes" id="UP000612808">
    <property type="component" value="Unassembled WGS sequence"/>
</dbReference>
<protein>
    <recommendedName>
        <fullName evidence="3">Winged helix DNA-binding domain-containing protein</fullName>
    </recommendedName>
</protein>
<comment type="caution">
    <text evidence="1">The sequence shown here is derived from an EMBL/GenBank/DDBJ whole genome shotgun (WGS) entry which is preliminary data.</text>
</comment>
<gene>
    <name evidence="1" type="ORF">Aru02nite_20770</name>
</gene>
<organism evidence="1 2">
    <name type="scientific">Actinocatenispora rupis</name>
    <dbReference type="NCBI Taxonomy" id="519421"/>
    <lineage>
        <taxon>Bacteria</taxon>
        <taxon>Bacillati</taxon>
        <taxon>Actinomycetota</taxon>
        <taxon>Actinomycetes</taxon>
        <taxon>Micromonosporales</taxon>
        <taxon>Micromonosporaceae</taxon>
        <taxon>Actinocatenispora</taxon>
    </lineage>
</organism>
<dbReference type="RefSeq" id="WP_239076586.1">
    <property type="nucleotide sequence ID" value="NZ_BAAAZM010000032.1"/>
</dbReference>
<evidence type="ECO:0000313" key="2">
    <source>
        <dbReference type="Proteomes" id="UP000612808"/>
    </source>
</evidence>
<name>A0A8J3J882_9ACTN</name>
<dbReference type="AlphaFoldDB" id="A0A8J3J882"/>
<keyword evidence="2" id="KW-1185">Reference proteome</keyword>
<sequence>MTRTIGRRALNRATLARQYLVERADVPVTAAVGHLVGLQAQAPAPPYVGLWSRLAGFTAADLSDAMADRRVVRVVAMRGTIHTLTAADCLDLRARLRPVLDRQLAGQFRGRFDGLDRAAVAAAGRVLVEDRPLTYAELGAALAERFPGTKSELLGHVVRTDVTLVQVPPRGLWGRSGKAAHTTAESWLDAPSGTDDTPDPLVLRYLAAFGPATVADVQTWSGLTRLREVVERLRPRLVTYVTEDGAELFDLPDAPRPDADTAVPVRFLPQWDNLLLSYADRSRVLPDEYRPRVFASANGMVPGTVLVDGLVRGEWAHTATRTAATLTVTPYRALSRRHESAVTAEAGRLAAFLAPDLPTDVRLAPVPD</sequence>